<feature type="compositionally biased region" description="Basic and acidic residues" evidence="1">
    <location>
        <begin position="304"/>
        <end position="313"/>
    </location>
</feature>
<feature type="region of interest" description="Disordered" evidence="1">
    <location>
        <begin position="229"/>
        <end position="276"/>
    </location>
</feature>
<proteinExistence type="predicted"/>
<comment type="caution">
    <text evidence="3">The sequence shown here is derived from an EMBL/GenBank/DDBJ whole genome shotgun (WGS) entry which is preliminary data.</text>
</comment>
<accession>A0AAN8HZX6</accession>
<sequence length="666" mass="72809">MFRNNYQGGPVVEIFSGQGKDPVAKWKLCGGPSFIHKEYNKEVRGCVYCLEGSSQTVKMQMPENGKMSLGLLQRFLVLQVHIEQCKDFSIELLITDLEHLKRRLYLSTVHKELSATHLHAKIPLVGLKRSVWSTLCIDLISFTSELFKGFLTLDGITLFATCKVRRIFTMKTVPTELSGDDMFLSGAGLMDSVPSSCQFPSDVNYVTQVLNMENLLKADMRAGLLSSDCVPDQSTTARSTGYRRPRPQGVLHTASGSRVSGPPPQTGRKSSAASEEMDKSLLFVSNVASPSSKMNQKVAAESESSAKLRDHLSHGEPSQILLQGTLGSLQPHPPKDRVFDKQGSKKLRVSSAGREDCSLRESSGSAPSPAEPLRGSIGLGLCRDLQVGSSWESNDGSEPQLALQEEVFTFSSQPHSPKRGQGQGEQEKMEMGDDPVQSGRRYEAQPEDDFIGSESDEDNSFTKINHATSRSPSPYLDGQLEVHPESQNMDQTAPTELSPASTGMQSPSSGGAEAAEIAPTRCLSPSVTPRRQEHKCGPRGSDALNRFADENSSVTLSRSLLHEVKLNASTQNKVISLKEEGANTVHPNDSSVYNLHPLSSLRTHGEDEEELRMLASLKREHEEDECKASGLSASQIQHCNVSVGMSSDDASTWTHISKVCTIIHFY</sequence>
<gene>
    <name evidence="3" type="ORF">CgunFtcFv8_014496</name>
</gene>
<keyword evidence="4" id="KW-1185">Reference proteome</keyword>
<evidence type="ECO:0000259" key="2">
    <source>
        <dbReference type="Pfam" id="PF05018"/>
    </source>
</evidence>
<feature type="compositionally biased region" description="Polar residues" evidence="1">
    <location>
        <begin position="461"/>
        <end position="472"/>
    </location>
</feature>
<dbReference type="EMBL" id="JAURVH010001514">
    <property type="protein sequence ID" value="KAK5934072.1"/>
    <property type="molecule type" value="Genomic_DNA"/>
</dbReference>
<feature type="domain" description="CFA20" evidence="2">
    <location>
        <begin position="1"/>
        <end position="172"/>
    </location>
</feature>
<feature type="compositionally biased region" description="Basic and acidic residues" evidence="1">
    <location>
        <begin position="333"/>
        <end position="343"/>
    </location>
</feature>
<name>A0AAN8HZX6_CHAGU</name>
<dbReference type="Proteomes" id="UP001331515">
    <property type="component" value="Unassembled WGS sequence"/>
</dbReference>
<dbReference type="Pfam" id="PF05018">
    <property type="entry name" value="CFA20_dom"/>
    <property type="match status" value="1"/>
</dbReference>
<dbReference type="PANTHER" id="PTHR12458">
    <property type="entry name" value="ORF PROTEIN"/>
    <property type="match status" value="1"/>
</dbReference>
<dbReference type="InterPro" id="IPR007714">
    <property type="entry name" value="CFA20_dom"/>
</dbReference>
<feature type="compositionally biased region" description="Acidic residues" evidence="1">
    <location>
        <begin position="445"/>
        <end position="459"/>
    </location>
</feature>
<feature type="compositionally biased region" description="Polar residues" evidence="1">
    <location>
        <begin position="485"/>
        <end position="509"/>
    </location>
</feature>
<reference evidence="3 4" key="1">
    <citation type="journal article" date="2023" name="Mol. Biol. Evol.">
        <title>Genomics of Secondarily Temperate Adaptation in the Only Non-Antarctic Icefish.</title>
        <authorList>
            <person name="Rivera-Colon A.G."/>
            <person name="Rayamajhi N."/>
            <person name="Minhas B.F."/>
            <person name="Madrigal G."/>
            <person name="Bilyk K.T."/>
            <person name="Yoon V."/>
            <person name="Hune M."/>
            <person name="Gregory S."/>
            <person name="Cheng C.H.C."/>
            <person name="Catchen J.M."/>
        </authorList>
    </citation>
    <scope>NUCLEOTIDE SEQUENCE [LARGE SCALE GENOMIC DNA]</scope>
    <source>
        <tissue evidence="3">White muscle</tissue>
    </source>
</reference>
<feature type="region of interest" description="Disordered" evidence="1">
    <location>
        <begin position="409"/>
        <end position="517"/>
    </location>
</feature>
<dbReference type="InterPro" id="IPR040441">
    <property type="entry name" value="CFA20/CFAP20DC"/>
</dbReference>
<evidence type="ECO:0000256" key="1">
    <source>
        <dbReference type="SAM" id="MobiDB-lite"/>
    </source>
</evidence>
<dbReference type="AlphaFoldDB" id="A0AAN8HZX6"/>
<organism evidence="3 4">
    <name type="scientific">Champsocephalus gunnari</name>
    <name type="common">Mackerel icefish</name>
    <dbReference type="NCBI Taxonomy" id="52237"/>
    <lineage>
        <taxon>Eukaryota</taxon>
        <taxon>Metazoa</taxon>
        <taxon>Chordata</taxon>
        <taxon>Craniata</taxon>
        <taxon>Vertebrata</taxon>
        <taxon>Euteleostomi</taxon>
        <taxon>Actinopterygii</taxon>
        <taxon>Neopterygii</taxon>
        <taxon>Teleostei</taxon>
        <taxon>Neoteleostei</taxon>
        <taxon>Acanthomorphata</taxon>
        <taxon>Eupercaria</taxon>
        <taxon>Perciformes</taxon>
        <taxon>Notothenioidei</taxon>
        <taxon>Channichthyidae</taxon>
        <taxon>Champsocephalus</taxon>
    </lineage>
</organism>
<evidence type="ECO:0000313" key="4">
    <source>
        <dbReference type="Proteomes" id="UP001331515"/>
    </source>
</evidence>
<protein>
    <recommendedName>
        <fullName evidence="2">CFA20 domain-containing protein</fullName>
    </recommendedName>
</protein>
<feature type="region of interest" description="Disordered" evidence="1">
    <location>
        <begin position="325"/>
        <end position="376"/>
    </location>
</feature>
<evidence type="ECO:0000313" key="3">
    <source>
        <dbReference type="EMBL" id="KAK5934072.1"/>
    </source>
</evidence>
<feature type="compositionally biased region" description="Low complexity" evidence="1">
    <location>
        <begin position="361"/>
        <end position="372"/>
    </location>
</feature>
<feature type="region of interest" description="Disordered" evidence="1">
    <location>
        <begin position="292"/>
        <end position="313"/>
    </location>
</feature>